<sequence>MIRSVLALRAKDDCRAALEDFYRDHRVLEISRSFPGCLGATLWRSVDTNRTTHLVIADWDDADAYHRWVTDPFRDKTSAGLAALLDLEPDEKIVGSLLEPVDPPTPALDGS</sequence>
<dbReference type="InterPro" id="IPR007138">
    <property type="entry name" value="ABM_dom"/>
</dbReference>
<evidence type="ECO:0000313" key="2">
    <source>
        <dbReference type="EMBL" id="XCG64260.1"/>
    </source>
</evidence>
<dbReference type="InterPro" id="IPR011008">
    <property type="entry name" value="Dimeric_a/b-barrel"/>
</dbReference>
<protein>
    <submittedName>
        <fullName evidence="2">Antibiotic biosynthesis monooxygenase family protein</fullName>
    </submittedName>
</protein>
<dbReference type="EMBL" id="CP159218">
    <property type="protein sequence ID" value="XCG64260.1"/>
    <property type="molecule type" value="Genomic_DNA"/>
</dbReference>
<proteinExistence type="predicted"/>
<dbReference type="RefSeq" id="WP_353649873.1">
    <property type="nucleotide sequence ID" value="NZ_CP159218.1"/>
</dbReference>
<gene>
    <name evidence="2" type="ORF">ABLG96_02600</name>
</gene>
<dbReference type="Pfam" id="PF03992">
    <property type="entry name" value="ABM"/>
    <property type="match status" value="1"/>
</dbReference>
<keyword evidence="2" id="KW-0503">Monooxygenase</keyword>
<dbReference type="Gene3D" id="3.30.70.100">
    <property type="match status" value="1"/>
</dbReference>
<name>A0AAU8DQI6_9ACTN</name>
<dbReference type="PROSITE" id="PS51725">
    <property type="entry name" value="ABM"/>
    <property type="match status" value="1"/>
</dbReference>
<accession>A0AAU8DQI6</accession>
<evidence type="ECO:0000259" key="1">
    <source>
        <dbReference type="PROSITE" id="PS51725"/>
    </source>
</evidence>
<dbReference type="AlphaFoldDB" id="A0AAU8DQI6"/>
<dbReference type="GO" id="GO:0004497">
    <property type="term" value="F:monooxygenase activity"/>
    <property type="evidence" value="ECO:0007669"/>
    <property type="project" value="UniProtKB-KW"/>
</dbReference>
<feature type="domain" description="ABM" evidence="1">
    <location>
        <begin position="2"/>
        <end position="94"/>
    </location>
</feature>
<keyword evidence="2" id="KW-0560">Oxidoreductase</keyword>
<reference evidence="2" key="1">
    <citation type="submission" date="2024-05" db="EMBL/GenBank/DDBJ databases">
        <authorList>
            <person name="Cai S.Y."/>
            <person name="Jin L.M."/>
            <person name="Li H.R."/>
        </authorList>
    </citation>
    <scope>NUCLEOTIDE SEQUENCE</scope>
    <source>
        <strain evidence="2">A5-74</strain>
    </source>
</reference>
<organism evidence="2">
    <name type="scientific">Nakamurella sp. A5-74</name>
    <dbReference type="NCBI Taxonomy" id="3158264"/>
    <lineage>
        <taxon>Bacteria</taxon>
        <taxon>Bacillati</taxon>
        <taxon>Actinomycetota</taxon>
        <taxon>Actinomycetes</taxon>
        <taxon>Nakamurellales</taxon>
        <taxon>Nakamurellaceae</taxon>
        <taxon>Nakamurella</taxon>
    </lineage>
</organism>
<dbReference type="SUPFAM" id="SSF54909">
    <property type="entry name" value="Dimeric alpha+beta barrel"/>
    <property type="match status" value="1"/>
</dbReference>